<sequence>MPEGDTVYRTAHHLHSVLAGSEIVRFDVRVPGSATADLSGQRVREVVPRGKHILHRIGDHTLHSHLKMEGAWHIYRPGTRWRAPTYAARAIVATAQWETVGFDLAMVEVLPTRDEARLVGHLGPDPLSDAWDAREAARRLNVDTRPVHVALLDQRNVAGFGNEYANELLFVRGIHPETPATAVDALALVELGARMIRQNLPGPGRTFTGDSRAGRGTWVYGRERRACRRCGTTVRATTLGASPTSQRNVFWCPRCQPAVRDDPATAARS</sequence>
<evidence type="ECO:0000256" key="2">
    <source>
        <dbReference type="ARBA" id="ARBA00012720"/>
    </source>
</evidence>
<keyword evidence="5 13" id="KW-0863">Zinc-finger</keyword>
<dbReference type="PANTHER" id="PTHR42697:SF1">
    <property type="entry name" value="ENDONUCLEASE 8"/>
    <property type="match status" value="1"/>
</dbReference>
<dbReference type="InterPro" id="IPR015886">
    <property type="entry name" value="H2TH_FPG"/>
</dbReference>
<protein>
    <recommendedName>
        <fullName evidence="2">DNA-(apurinic or apyrimidinic site) lyase</fullName>
        <ecNumber evidence="2">4.2.99.18</ecNumber>
    </recommendedName>
</protein>
<dbReference type="InterPro" id="IPR035937">
    <property type="entry name" value="FPG_N"/>
</dbReference>
<gene>
    <name evidence="16" type="ORF">RYJ27_11715</name>
</gene>
<dbReference type="GO" id="GO:0006284">
    <property type="term" value="P:base-excision repair"/>
    <property type="evidence" value="ECO:0007669"/>
    <property type="project" value="InterPro"/>
</dbReference>
<evidence type="ECO:0000259" key="15">
    <source>
        <dbReference type="PROSITE" id="PS51068"/>
    </source>
</evidence>
<keyword evidence="10" id="KW-0456">Lyase</keyword>
<dbReference type="GO" id="GO:0140078">
    <property type="term" value="F:class I DNA-(apurinic or apyrimidinic site) endonuclease activity"/>
    <property type="evidence" value="ECO:0007669"/>
    <property type="project" value="UniProtKB-EC"/>
</dbReference>
<keyword evidence="6" id="KW-0378">Hydrolase</keyword>
<keyword evidence="3" id="KW-0479">Metal-binding</keyword>
<name>A0AAU0MFU9_9MICO</name>
<dbReference type="EC" id="4.2.99.18" evidence="2"/>
<evidence type="ECO:0000256" key="8">
    <source>
        <dbReference type="ARBA" id="ARBA00023125"/>
    </source>
</evidence>
<dbReference type="InterPro" id="IPR012319">
    <property type="entry name" value="FPG_cat"/>
</dbReference>
<dbReference type="SUPFAM" id="SSF81624">
    <property type="entry name" value="N-terminal domain of MutM-like DNA repair proteins"/>
    <property type="match status" value="1"/>
</dbReference>
<evidence type="ECO:0000256" key="1">
    <source>
        <dbReference type="ARBA" id="ARBA00009409"/>
    </source>
</evidence>
<keyword evidence="17" id="KW-1185">Reference proteome</keyword>
<keyword evidence="7" id="KW-0862">Zinc</keyword>
<dbReference type="PANTHER" id="PTHR42697">
    <property type="entry name" value="ENDONUCLEASE 8"/>
    <property type="match status" value="1"/>
</dbReference>
<evidence type="ECO:0000256" key="13">
    <source>
        <dbReference type="PROSITE-ProRule" id="PRU00391"/>
    </source>
</evidence>
<keyword evidence="4" id="KW-0227">DNA damage</keyword>
<dbReference type="CDD" id="cd08971">
    <property type="entry name" value="AcNei2_N"/>
    <property type="match status" value="1"/>
</dbReference>
<keyword evidence="9" id="KW-0234">DNA repair</keyword>
<keyword evidence="12" id="KW-0326">Glycosidase</keyword>
<dbReference type="Gene3D" id="3.20.190.10">
    <property type="entry name" value="MutM-like, N-terminal"/>
    <property type="match status" value="1"/>
</dbReference>
<evidence type="ECO:0000256" key="4">
    <source>
        <dbReference type="ARBA" id="ARBA00022763"/>
    </source>
</evidence>
<keyword evidence="8" id="KW-0238">DNA-binding</keyword>
<dbReference type="PROSITE" id="PS51066">
    <property type="entry name" value="ZF_FPG_2"/>
    <property type="match status" value="1"/>
</dbReference>
<dbReference type="Pfam" id="PF01149">
    <property type="entry name" value="Fapy_DNA_glyco"/>
    <property type="match status" value="1"/>
</dbReference>
<evidence type="ECO:0000256" key="7">
    <source>
        <dbReference type="ARBA" id="ARBA00022833"/>
    </source>
</evidence>
<dbReference type="Pfam" id="PF06831">
    <property type="entry name" value="H2TH"/>
    <property type="match status" value="1"/>
</dbReference>
<comment type="similarity">
    <text evidence="1">Belongs to the FPG family.</text>
</comment>
<dbReference type="EMBL" id="CP137080">
    <property type="protein sequence ID" value="WOQ69351.1"/>
    <property type="molecule type" value="Genomic_DNA"/>
</dbReference>
<evidence type="ECO:0000256" key="6">
    <source>
        <dbReference type="ARBA" id="ARBA00022801"/>
    </source>
</evidence>
<dbReference type="Gene3D" id="1.10.8.50">
    <property type="match status" value="1"/>
</dbReference>
<dbReference type="RefSeq" id="WP_330170475.1">
    <property type="nucleotide sequence ID" value="NZ_CP137080.1"/>
</dbReference>
<accession>A0AAU0MFU9</accession>
<dbReference type="PROSITE" id="PS51068">
    <property type="entry name" value="FPG_CAT"/>
    <property type="match status" value="1"/>
</dbReference>
<evidence type="ECO:0000256" key="9">
    <source>
        <dbReference type="ARBA" id="ARBA00023204"/>
    </source>
</evidence>
<dbReference type="SUPFAM" id="SSF57716">
    <property type="entry name" value="Glucocorticoid receptor-like (DNA-binding domain)"/>
    <property type="match status" value="1"/>
</dbReference>
<organism evidence="16 17">
    <name type="scientific">Microbacterium limosum</name>
    <dbReference type="NCBI Taxonomy" id="3079935"/>
    <lineage>
        <taxon>Bacteria</taxon>
        <taxon>Bacillati</taxon>
        <taxon>Actinomycetota</taxon>
        <taxon>Actinomycetes</taxon>
        <taxon>Micrococcales</taxon>
        <taxon>Microbacteriaceae</taxon>
        <taxon>Microbacterium</taxon>
    </lineage>
</organism>
<dbReference type="SUPFAM" id="SSF46946">
    <property type="entry name" value="S13-like H2TH domain"/>
    <property type="match status" value="1"/>
</dbReference>
<evidence type="ECO:0000256" key="10">
    <source>
        <dbReference type="ARBA" id="ARBA00023239"/>
    </source>
</evidence>
<dbReference type="InterPro" id="IPR000214">
    <property type="entry name" value="Znf_DNA_glyclase/AP_lyase"/>
</dbReference>
<evidence type="ECO:0000313" key="16">
    <source>
        <dbReference type="EMBL" id="WOQ69351.1"/>
    </source>
</evidence>
<keyword evidence="11" id="KW-0511">Multifunctional enzyme</keyword>
<dbReference type="InterPro" id="IPR010979">
    <property type="entry name" value="Ribosomal_uS13-like_H2TH"/>
</dbReference>
<dbReference type="GO" id="GO:0000703">
    <property type="term" value="F:oxidized pyrimidine nucleobase lesion DNA N-glycosylase activity"/>
    <property type="evidence" value="ECO:0007669"/>
    <property type="project" value="TreeGrafter"/>
</dbReference>
<dbReference type="InterPro" id="IPR044090">
    <property type="entry name" value="Nei2_N"/>
</dbReference>
<proteinExistence type="inferred from homology"/>
<dbReference type="GO" id="GO:0003684">
    <property type="term" value="F:damaged DNA binding"/>
    <property type="evidence" value="ECO:0007669"/>
    <property type="project" value="InterPro"/>
</dbReference>
<feature type="domain" description="FPG-type" evidence="14">
    <location>
        <begin position="218"/>
        <end position="257"/>
    </location>
</feature>
<evidence type="ECO:0000313" key="17">
    <source>
        <dbReference type="Proteomes" id="UP001329313"/>
    </source>
</evidence>
<dbReference type="GO" id="GO:0008270">
    <property type="term" value="F:zinc ion binding"/>
    <property type="evidence" value="ECO:0007669"/>
    <property type="project" value="UniProtKB-KW"/>
</dbReference>
<evidence type="ECO:0000256" key="11">
    <source>
        <dbReference type="ARBA" id="ARBA00023268"/>
    </source>
</evidence>
<evidence type="ECO:0000256" key="12">
    <source>
        <dbReference type="ARBA" id="ARBA00023295"/>
    </source>
</evidence>
<reference evidence="16 17" key="1">
    <citation type="submission" date="2023-10" db="EMBL/GenBank/DDBJ databases">
        <title>Y20.</title>
        <authorList>
            <person name="Zhang G."/>
            <person name="Ding Y."/>
        </authorList>
    </citation>
    <scope>NUCLEOTIDE SEQUENCE [LARGE SCALE GENOMIC DNA]</scope>
    <source>
        <strain evidence="16 17">Y20</strain>
    </source>
</reference>
<evidence type="ECO:0000259" key="14">
    <source>
        <dbReference type="PROSITE" id="PS51066"/>
    </source>
</evidence>
<dbReference type="SMART" id="SM01232">
    <property type="entry name" value="H2TH"/>
    <property type="match status" value="1"/>
</dbReference>
<dbReference type="KEGG" id="mliy:RYJ27_11715"/>
<evidence type="ECO:0000256" key="5">
    <source>
        <dbReference type="ARBA" id="ARBA00022771"/>
    </source>
</evidence>
<dbReference type="Proteomes" id="UP001329313">
    <property type="component" value="Chromosome"/>
</dbReference>
<evidence type="ECO:0000256" key="3">
    <source>
        <dbReference type="ARBA" id="ARBA00022723"/>
    </source>
</evidence>
<feature type="domain" description="Formamidopyrimidine-DNA glycosylase catalytic" evidence="15">
    <location>
        <begin position="2"/>
        <end position="119"/>
    </location>
</feature>
<dbReference type="SMART" id="SM00898">
    <property type="entry name" value="Fapy_DNA_glyco"/>
    <property type="match status" value="1"/>
</dbReference>
<dbReference type="AlphaFoldDB" id="A0AAU0MFU9"/>